<keyword evidence="1" id="KW-0812">Transmembrane</keyword>
<name>A0A2P2JEG2_RHIMU</name>
<dbReference type="EMBL" id="GGEC01011388">
    <property type="protein sequence ID" value="MBW91871.1"/>
    <property type="molecule type" value="Transcribed_RNA"/>
</dbReference>
<dbReference type="AlphaFoldDB" id="A0A2P2JEG2"/>
<reference evidence="2" key="1">
    <citation type="submission" date="2018-02" db="EMBL/GenBank/DDBJ databases">
        <title>Rhizophora mucronata_Transcriptome.</title>
        <authorList>
            <person name="Meera S.P."/>
            <person name="Sreeshan A."/>
            <person name="Augustine A."/>
        </authorList>
    </citation>
    <scope>NUCLEOTIDE SEQUENCE</scope>
    <source>
        <tissue evidence="2">Leaf</tissue>
    </source>
</reference>
<proteinExistence type="predicted"/>
<evidence type="ECO:0000256" key="1">
    <source>
        <dbReference type="SAM" id="Phobius"/>
    </source>
</evidence>
<keyword evidence="1" id="KW-1133">Transmembrane helix</keyword>
<sequence length="51" mass="5380">MYYGLQVNSLLGSICLILQGQGPLFCVILLGVIETASIVCSFCAIMEVLAA</sequence>
<accession>A0A2P2JEG2</accession>
<evidence type="ECO:0000313" key="2">
    <source>
        <dbReference type="EMBL" id="MBW91871.1"/>
    </source>
</evidence>
<feature type="transmembrane region" description="Helical" evidence="1">
    <location>
        <begin position="20"/>
        <end position="45"/>
    </location>
</feature>
<keyword evidence="1" id="KW-0472">Membrane</keyword>
<protein>
    <submittedName>
        <fullName evidence="2">Uncharacterized protein</fullName>
    </submittedName>
</protein>
<organism evidence="2">
    <name type="scientific">Rhizophora mucronata</name>
    <name type="common">Asiatic mangrove</name>
    <dbReference type="NCBI Taxonomy" id="61149"/>
    <lineage>
        <taxon>Eukaryota</taxon>
        <taxon>Viridiplantae</taxon>
        <taxon>Streptophyta</taxon>
        <taxon>Embryophyta</taxon>
        <taxon>Tracheophyta</taxon>
        <taxon>Spermatophyta</taxon>
        <taxon>Magnoliopsida</taxon>
        <taxon>eudicotyledons</taxon>
        <taxon>Gunneridae</taxon>
        <taxon>Pentapetalae</taxon>
        <taxon>rosids</taxon>
        <taxon>fabids</taxon>
        <taxon>Malpighiales</taxon>
        <taxon>Rhizophoraceae</taxon>
        <taxon>Rhizophora</taxon>
    </lineage>
</organism>